<keyword evidence="1" id="KW-0560">Oxidoreductase</keyword>
<dbReference type="InterPro" id="IPR036291">
    <property type="entry name" value="NAD(P)-bd_dom_sf"/>
</dbReference>
<evidence type="ECO:0000313" key="3">
    <source>
        <dbReference type="Proteomes" id="UP000717696"/>
    </source>
</evidence>
<protein>
    <submittedName>
        <fullName evidence="2">Short-chain dehydrogenase</fullName>
    </submittedName>
</protein>
<dbReference type="Pfam" id="PF00106">
    <property type="entry name" value="adh_short"/>
    <property type="match status" value="1"/>
</dbReference>
<dbReference type="EMBL" id="JAGMUU010000048">
    <property type="protein sequence ID" value="KAH7112970.1"/>
    <property type="molecule type" value="Genomic_DNA"/>
</dbReference>
<accession>A0A9P9IAZ7</accession>
<sequence length="326" mass="35655">MSVFDFAQDQRAKLPSPDLSLYAGKTYIVTGGNAGLGFQCAKHLFAAGAQRIILAVRSLQNGEAALATIREETGLHGVGEVWELDLSSFDSVGKFAERVNTLERLDGLVENAGMALDRFSLAEGLETSLTVNVLSTFLLAVRAIPILQASAQKFGTQTHLTIVSSNTAFMGQGRLDGIEGDVFDVLSTEGTDMADRYPLCKELQIYAVRQLAALFPVSNTNVIINTVNPGLCNTGLNHNLSWFERWKMSLIMALAGRTPEEGSRILLHGLAAGPESHGKFLSACEIKEHAIPTWMQDENTVHVRERVWGDMAKSLQDRDHNIEIRK</sequence>
<evidence type="ECO:0000256" key="1">
    <source>
        <dbReference type="ARBA" id="ARBA00023002"/>
    </source>
</evidence>
<dbReference type="SUPFAM" id="SSF51735">
    <property type="entry name" value="NAD(P)-binding Rossmann-fold domains"/>
    <property type="match status" value="1"/>
</dbReference>
<organism evidence="2 3">
    <name type="scientific">Dactylonectria estremocensis</name>
    <dbReference type="NCBI Taxonomy" id="1079267"/>
    <lineage>
        <taxon>Eukaryota</taxon>
        <taxon>Fungi</taxon>
        <taxon>Dikarya</taxon>
        <taxon>Ascomycota</taxon>
        <taxon>Pezizomycotina</taxon>
        <taxon>Sordariomycetes</taxon>
        <taxon>Hypocreomycetidae</taxon>
        <taxon>Hypocreales</taxon>
        <taxon>Nectriaceae</taxon>
        <taxon>Dactylonectria</taxon>
    </lineage>
</organism>
<name>A0A9P9IAZ7_9HYPO</name>
<keyword evidence="3" id="KW-1185">Reference proteome</keyword>
<proteinExistence type="predicted"/>
<gene>
    <name evidence="2" type="ORF">B0J13DRAFT_681842</name>
</gene>
<dbReference type="PANTHER" id="PTHR43157">
    <property type="entry name" value="PHOSPHATIDYLINOSITOL-GLYCAN BIOSYNTHESIS CLASS F PROTEIN-RELATED"/>
    <property type="match status" value="1"/>
</dbReference>
<reference evidence="2" key="1">
    <citation type="journal article" date="2021" name="Nat. Commun.">
        <title>Genetic determinants of endophytism in the Arabidopsis root mycobiome.</title>
        <authorList>
            <person name="Mesny F."/>
            <person name="Miyauchi S."/>
            <person name="Thiergart T."/>
            <person name="Pickel B."/>
            <person name="Atanasova L."/>
            <person name="Karlsson M."/>
            <person name="Huettel B."/>
            <person name="Barry K.W."/>
            <person name="Haridas S."/>
            <person name="Chen C."/>
            <person name="Bauer D."/>
            <person name="Andreopoulos W."/>
            <person name="Pangilinan J."/>
            <person name="LaButti K."/>
            <person name="Riley R."/>
            <person name="Lipzen A."/>
            <person name="Clum A."/>
            <person name="Drula E."/>
            <person name="Henrissat B."/>
            <person name="Kohler A."/>
            <person name="Grigoriev I.V."/>
            <person name="Martin F.M."/>
            <person name="Hacquard S."/>
        </authorList>
    </citation>
    <scope>NUCLEOTIDE SEQUENCE</scope>
    <source>
        <strain evidence="2">MPI-CAGE-AT-0021</strain>
    </source>
</reference>
<dbReference type="PANTHER" id="PTHR43157:SF31">
    <property type="entry name" value="PHOSPHATIDYLINOSITOL-GLYCAN BIOSYNTHESIS CLASS F PROTEIN"/>
    <property type="match status" value="1"/>
</dbReference>
<dbReference type="Proteomes" id="UP000717696">
    <property type="component" value="Unassembled WGS sequence"/>
</dbReference>
<evidence type="ECO:0000313" key="2">
    <source>
        <dbReference type="EMBL" id="KAH7112970.1"/>
    </source>
</evidence>
<comment type="caution">
    <text evidence="2">The sequence shown here is derived from an EMBL/GenBank/DDBJ whole genome shotgun (WGS) entry which is preliminary data.</text>
</comment>
<dbReference type="OrthoDB" id="542013at2759"/>
<dbReference type="InterPro" id="IPR002347">
    <property type="entry name" value="SDR_fam"/>
</dbReference>
<dbReference type="AlphaFoldDB" id="A0A9P9IAZ7"/>
<dbReference type="Gene3D" id="3.40.50.720">
    <property type="entry name" value="NAD(P)-binding Rossmann-like Domain"/>
    <property type="match status" value="1"/>
</dbReference>
<dbReference type="GO" id="GO:0016491">
    <property type="term" value="F:oxidoreductase activity"/>
    <property type="evidence" value="ECO:0007669"/>
    <property type="project" value="UniProtKB-KW"/>
</dbReference>
<dbReference type="PRINTS" id="PR00081">
    <property type="entry name" value="GDHRDH"/>
</dbReference>